<keyword evidence="3 8" id="KW-0285">Flavoprotein</keyword>
<dbReference type="PIRSF" id="PIRSF000232">
    <property type="entry name" value="YdjA"/>
    <property type="match status" value="1"/>
</dbReference>
<dbReference type="SUPFAM" id="SSF55469">
    <property type="entry name" value="FMN-dependent nitroreductase-like"/>
    <property type="match status" value="1"/>
</dbReference>
<keyword evidence="4 8" id="KW-0288">FMN</keyword>
<dbReference type="PANTHER" id="PTHR43821:SF1">
    <property type="entry name" value="NAD(P)H NITROREDUCTASE YDJA-RELATED"/>
    <property type="match status" value="1"/>
</dbReference>
<evidence type="ECO:0000313" key="10">
    <source>
        <dbReference type="EMBL" id="MFC6016170.1"/>
    </source>
</evidence>
<evidence type="ECO:0000256" key="6">
    <source>
        <dbReference type="ARBA" id="ARBA00023002"/>
    </source>
</evidence>
<evidence type="ECO:0000256" key="4">
    <source>
        <dbReference type="ARBA" id="ARBA00022643"/>
    </source>
</evidence>
<dbReference type="EMBL" id="JBHSPR010000007">
    <property type="protein sequence ID" value="MFC6016170.1"/>
    <property type="molecule type" value="Genomic_DNA"/>
</dbReference>
<dbReference type="PANTHER" id="PTHR43821">
    <property type="entry name" value="NAD(P)H NITROREDUCTASE YDJA-RELATED"/>
    <property type="match status" value="1"/>
</dbReference>
<evidence type="ECO:0000256" key="3">
    <source>
        <dbReference type="ARBA" id="ARBA00022630"/>
    </source>
</evidence>
<dbReference type="Gene3D" id="3.40.109.10">
    <property type="entry name" value="NADH Oxidase"/>
    <property type="match status" value="1"/>
</dbReference>
<comment type="similarity">
    <text evidence="2 8">Belongs to the nitroreductase family.</text>
</comment>
<gene>
    <name evidence="10" type="ORF">ACFP2T_08175</name>
</gene>
<evidence type="ECO:0000256" key="1">
    <source>
        <dbReference type="ARBA" id="ARBA00001917"/>
    </source>
</evidence>
<dbReference type="InterPro" id="IPR052530">
    <property type="entry name" value="NAD(P)H_nitroreductase"/>
</dbReference>
<dbReference type="InterPro" id="IPR000415">
    <property type="entry name" value="Nitroreductase-like"/>
</dbReference>
<dbReference type="EC" id="1.-.-.-" evidence="8"/>
<keyword evidence="5 8" id="KW-0521">NADP</keyword>
<dbReference type="InterPro" id="IPR029479">
    <property type="entry name" value="Nitroreductase"/>
</dbReference>
<keyword evidence="11" id="KW-1185">Reference proteome</keyword>
<dbReference type="Pfam" id="PF00881">
    <property type="entry name" value="Nitroreductase"/>
    <property type="match status" value="1"/>
</dbReference>
<evidence type="ECO:0000256" key="2">
    <source>
        <dbReference type="ARBA" id="ARBA00007118"/>
    </source>
</evidence>
<sequence length="196" mass="21655">MDVVTAILTRRSERYLTEPAPDTDEFADLLKAAATAPDHGLLRPWRWILVRDTERVALGACFAADAGSDRPDQTSAKALRAPLLATLVFQPRLGHKIPEWEQLAATSSMNHALMLLLHARGYGSIWRTGAFTDSPSAHQLLGLRPDERLLGWLYIGTPSREQALPPRAPEDFSDKLSSLELDGFFRSDLAVAPQSK</sequence>
<comment type="caution">
    <text evidence="10">The sequence shown here is derived from an EMBL/GenBank/DDBJ whole genome shotgun (WGS) entry which is preliminary data.</text>
</comment>
<reference evidence="11" key="1">
    <citation type="journal article" date="2019" name="Int. J. Syst. Evol. Microbiol.">
        <title>The Global Catalogue of Microorganisms (GCM) 10K type strain sequencing project: providing services to taxonomists for standard genome sequencing and annotation.</title>
        <authorList>
            <consortium name="The Broad Institute Genomics Platform"/>
            <consortium name="The Broad Institute Genome Sequencing Center for Infectious Disease"/>
            <person name="Wu L."/>
            <person name="Ma J."/>
        </authorList>
    </citation>
    <scope>NUCLEOTIDE SEQUENCE [LARGE SCALE GENOMIC DNA]</scope>
    <source>
        <strain evidence="11">ZS-35-S2</strain>
    </source>
</reference>
<evidence type="ECO:0000256" key="8">
    <source>
        <dbReference type="PIRNR" id="PIRNR000232"/>
    </source>
</evidence>
<dbReference type="InterPro" id="IPR026021">
    <property type="entry name" value="YdjA-like"/>
</dbReference>
<protein>
    <recommendedName>
        <fullName evidence="8">Putative NAD(P)H nitroreductase</fullName>
        <ecNumber evidence="8">1.-.-.-</ecNumber>
    </recommendedName>
</protein>
<dbReference type="Proteomes" id="UP001596203">
    <property type="component" value="Unassembled WGS sequence"/>
</dbReference>
<evidence type="ECO:0000256" key="5">
    <source>
        <dbReference type="ARBA" id="ARBA00022857"/>
    </source>
</evidence>
<evidence type="ECO:0000259" key="9">
    <source>
        <dbReference type="Pfam" id="PF00881"/>
    </source>
</evidence>
<evidence type="ECO:0000313" key="11">
    <source>
        <dbReference type="Proteomes" id="UP001596203"/>
    </source>
</evidence>
<keyword evidence="7 8" id="KW-0520">NAD</keyword>
<dbReference type="CDD" id="cd02135">
    <property type="entry name" value="YdjA-like"/>
    <property type="match status" value="1"/>
</dbReference>
<feature type="domain" description="Nitroreductase" evidence="9">
    <location>
        <begin position="7"/>
        <end position="156"/>
    </location>
</feature>
<organism evidence="10 11">
    <name type="scientific">Plantactinospora solaniradicis</name>
    <dbReference type="NCBI Taxonomy" id="1723736"/>
    <lineage>
        <taxon>Bacteria</taxon>
        <taxon>Bacillati</taxon>
        <taxon>Actinomycetota</taxon>
        <taxon>Actinomycetes</taxon>
        <taxon>Micromonosporales</taxon>
        <taxon>Micromonosporaceae</taxon>
        <taxon>Plantactinospora</taxon>
    </lineage>
</organism>
<evidence type="ECO:0000256" key="7">
    <source>
        <dbReference type="ARBA" id="ARBA00023027"/>
    </source>
</evidence>
<dbReference type="RefSeq" id="WP_377419303.1">
    <property type="nucleotide sequence ID" value="NZ_JBHSPR010000007.1"/>
</dbReference>
<comment type="cofactor">
    <cofactor evidence="1 8">
        <name>FMN</name>
        <dbReference type="ChEBI" id="CHEBI:58210"/>
    </cofactor>
</comment>
<keyword evidence="6 8" id="KW-0560">Oxidoreductase</keyword>
<accession>A0ABW1K407</accession>
<name>A0ABW1K407_9ACTN</name>
<proteinExistence type="inferred from homology"/>